<reference evidence="3" key="1">
    <citation type="submission" date="2016-10" db="EMBL/GenBank/DDBJ databases">
        <authorList>
            <person name="Varghese N."/>
            <person name="Submissions S."/>
        </authorList>
    </citation>
    <scope>NUCLEOTIDE SEQUENCE [LARGE SCALE GENOMIC DNA]</scope>
    <source>
        <strain evidence="3">DSM 16089</strain>
    </source>
</reference>
<dbReference type="InterPro" id="IPR057204">
    <property type="entry name" value="DUF7882"/>
</dbReference>
<evidence type="ECO:0000313" key="3">
    <source>
        <dbReference type="Proteomes" id="UP000183750"/>
    </source>
</evidence>
<evidence type="ECO:0000313" key="2">
    <source>
        <dbReference type="EMBL" id="SEB46615.1"/>
    </source>
</evidence>
<protein>
    <recommendedName>
        <fullName evidence="1">DUF7882 domain-containing protein</fullName>
    </recommendedName>
</protein>
<keyword evidence="3" id="KW-1185">Reference proteome</keyword>
<dbReference type="Proteomes" id="UP000183750">
    <property type="component" value="Unassembled WGS sequence"/>
</dbReference>
<name>A0A1H4JKX3_9MICO</name>
<accession>A0A1H4JKX3</accession>
<sequence>MGRLRYDSTLEPINIDDVTLAHMKIIVGTKLRRQESFMMSWVPVDDSGDGRLTAWIHPSIPLVLAFDSTEPVPVDPERIARMMQSLNAHGELVIDEI</sequence>
<dbReference type="OrthoDB" id="5123855at2"/>
<organism evidence="2 3">
    <name type="scientific">Microbacterium hydrocarbonoxydans</name>
    <dbReference type="NCBI Taxonomy" id="273678"/>
    <lineage>
        <taxon>Bacteria</taxon>
        <taxon>Bacillati</taxon>
        <taxon>Actinomycetota</taxon>
        <taxon>Actinomycetes</taxon>
        <taxon>Micrococcales</taxon>
        <taxon>Microbacteriaceae</taxon>
        <taxon>Microbacterium</taxon>
    </lineage>
</organism>
<proteinExistence type="predicted"/>
<dbReference type="AlphaFoldDB" id="A0A1H4JKX3"/>
<dbReference type="Pfam" id="PF25355">
    <property type="entry name" value="DUF7882"/>
    <property type="match status" value="1"/>
</dbReference>
<gene>
    <name evidence="2" type="ORF">SAMN04489807_0880</name>
</gene>
<dbReference type="EMBL" id="FNSQ01000005">
    <property type="protein sequence ID" value="SEB46615.1"/>
    <property type="molecule type" value="Genomic_DNA"/>
</dbReference>
<evidence type="ECO:0000259" key="1">
    <source>
        <dbReference type="Pfam" id="PF25355"/>
    </source>
</evidence>
<feature type="domain" description="DUF7882" evidence="1">
    <location>
        <begin position="1"/>
        <end position="94"/>
    </location>
</feature>
<dbReference type="RefSeq" id="WP_060926952.1">
    <property type="nucleotide sequence ID" value="NZ_FNSQ01000005.1"/>
</dbReference>